<dbReference type="SFLD" id="SFLDF00288">
    <property type="entry name" value="HemN-like__clustered_with_nucl"/>
    <property type="match status" value="1"/>
</dbReference>
<dbReference type="InterPro" id="IPR058240">
    <property type="entry name" value="rSAM_sf"/>
</dbReference>
<keyword evidence="2" id="KW-0408">Iron</keyword>
<reference evidence="4" key="2">
    <citation type="submission" date="2020-09" db="EMBL/GenBank/DDBJ databases">
        <authorList>
            <person name="Sun Q."/>
            <person name="Zhou Y."/>
        </authorList>
    </citation>
    <scope>NUCLEOTIDE SEQUENCE</scope>
    <source>
        <strain evidence="4">CGMCC 1.12426</strain>
    </source>
</reference>
<proteinExistence type="inferred from homology"/>
<organism evidence="4 5">
    <name type="scientific">Roseibium aquae</name>
    <dbReference type="NCBI Taxonomy" id="1323746"/>
    <lineage>
        <taxon>Bacteria</taxon>
        <taxon>Pseudomonadati</taxon>
        <taxon>Pseudomonadota</taxon>
        <taxon>Alphaproteobacteria</taxon>
        <taxon>Hyphomicrobiales</taxon>
        <taxon>Stappiaceae</taxon>
        <taxon>Roseibium</taxon>
    </lineage>
</organism>
<dbReference type="InterPro" id="IPR006638">
    <property type="entry name" value="Elp3/MiaA/NifB-like_rSAM"/>
</dbReference>
<keyword evidence="2" id="KW-0349">Heme</keyword>
<comment type="similarity">
    <text evidence="1">Belongs to the anaerobic coproporphyrinogen-III oxidase family. HemW subfamily.</text>
</comment>
<keyword evidence="5" id="KW-1185">Reference proteome</keyword>
<dbReference type="SMART" id="SM00729">
    <property type="entry name" value="Elp3"/>
    <property type="match status" value="1"/>
</dbReference>
<keyword evidence="2" id="KW-0949">S-adenosyl-L-methionine</keyword>
<dbReference type="NCBIfam" id="TIGR00539">
    <property type="entry name" value="hemN_rel"/>
    <property type="match status" value="1"/>
</dbReference>
<reference evidence="4" key="1">
    <citation type="journal article" date="2014" name="Int. J. Syst. Evol. Microbiol.">
        <title>Complete genome sequence of Corynebacterium casei LMG S-19264T (=DSM 44701T), isolated from a smear-ripened cheese.</title>
        <authorList>
            <consortium name="US DOE Joint Genome Institute (JGI-PGF)"/>
            <person name="Walter F."/>
            <person name="Albersmeier A."/>
            <person name="Kalinowski J."/>
            <person name="Ruckert C."/>
        </authorList>
    </citation>
    <scope>NUCLEOTIDE SEQUENCE</scope>
    <source>
        <strain evidence="4">CGMCC 1.12426</strain>
    </source>
</reference>
<keyword evidence="2" id="KW-0479">Metal-binding</keyword>
<dbReference type="SFLD" id="SFLDS00029">
    <property type="entry name" value="Radical_SAM"/>
    <property type="match status" value="1"/>
</dbReference>
<dbReference type="GO" id="GO:0006779">
    <property type="term" value="P:porphyrin-containing compound biosynthetic process"/>
    <property type="evidence" value="ECO:0007669"/>
    <property type="project" value="InterPro"/>
</dbReference>
<comment type="subcellular location">
    <subcellularLocation>
        <location evidence="2">Cytoplasm</location>
    </subcellularLocation>
</comment>
<dbReference type="PANTHER" id="PTHR13932:SF5">
    <property type="entry name" value="RADICAL S-ADENOSYL METHIONINE DOMAIN-CONTAINING PROTEIN 1, MITOCHONDRIAL"/>
    <property type="match status" value="1"/>
</dbReference>
<dbReference type="AlphaFoldDB" id="A0A916TFJ4"/>
<dbReference type="InterPro" id="IPR034505">
    <property type="entry name" value="Coproporphyrinogen-III_oxidase"/>
</dbReference>
<sequence length="389" mass="43198">MGNPVPGNPEGGFGIYVHWPFCAAKCPYCDFNSHVRHQPVDQDRYAAAFERELAHFADLTKGRTVNSIFLGGGTPSLMQPRTVERILTAISGFWSVDGTAEISLEANPSSVEAERFKGYRAAGVNRVSLGVQSLDDRDLRLLGRLHDVKAALQAIETARATFPRLSFDLIYARPHQTLDAWRSELDQALDLAADHLSLYQLTIEEGTPFYTLYKAGKLTVPDPDLGAEFYTLTQEVTEARGMRAYEVSNHALPGAECQHNLVYWRYGDYVGVGPGAHGRLTVGATKRATSIEPNPENWLENVERHGHGKIEDQGLLEEEQGDEYLLMGLRLSEGIDLNRFESLAHRKVDPRRISALIEHGMIEKLGENRVRVTRDGMMVLDAVVADLAA</sequence>
<dbReference type="EMBL" id="BMFA01000002">
    <property type="protein sequence ID" value="GGB40591.1"/>
    <property type="molecule type" value="Genomic_DNA"/>
</dbReference>
<dbReference type="Pfam" id="PF04055">
    <property type="entry name" value="Radical_SAM"/>
    <property type="match status" value="1"/>
</dbReference>
<dbReference type="SUPFAM" id="SSF102114">
    <property type="entry name" value="Radical SAM enzymes"/>
    <property type="match status" value="1"/>
</dbReference>
<name>A0A916TFJ4_9HYPH</name>
<accession>A0A916TFJ4</accession>
<evidence type="ECO:0000259" key="3">
    <source>
        <dbReference type="PROSITE" id="PS51918"/>
    </source>
</evidence>
<evidence type="ECO:0000256" key="1">
    <source>
        <dbReference type="ARBA" id="ARBA00006100"/>
    </source>
</evidence>
<evidence type="ECO:0000313" key="5">
    <source>
        <dbReference type="Proteomes" id="UP000605148"/>
    </source>
</evidence>
<dbReference type="PANTHER" id="PTHR13932">
    <property type="entry name" value="COPROPORPHYRINIGEN III OXIDASE"/>
    <property type="match status" value="1"/>
</dbReference>
<dbReference type="GO" id="GO:0051539">
    <property type="term" value="F:4 iron, 4 sulfur cluster binding"/>
    <property type="evidence" value="ECO:0007669"/>
    <property type="project" value="UniProtKB-UniRule"/>
</dbReference>
<dbReference type="Gene3D" id="3.30.750.200">
    <property type="match status" value="1"/>
</dbReference>
<keyword evidence="2" id="KW-0411">Iron-sulfur</keyword>
<dbReference type="SFLD" id="SFLDG01065">
    <property type="entry name" value="anaerobic_coproporphyrinogen-I"/>
    <property type="match status" value="1"/>
</dbReference>
<dbReference type="PROSITE" id="PS51918">
    <property type="entry name" value="RADICAL_SAM"/>
    <property type="match status" value="1"/>
</dbReference>
<evidence type="ECO:0000256" key="2">
    <source>
        <dbReference type="RuleBase" id="RU364116"/>
    </source>
</evidence>
<dbReference type="GO" id="GO:0046872">
    <property type="term" value="F:metal ion binding"/>
    <property type="evidence" value="ECO:0007669"/>
    <property type="project" value="UniProtKB-UniRule"/>
</dbReference>
<dbReference type="RefSeq" id="WP_150494773.1">
    <property type="nucleotide sequence ID" value="NZ_BMFA01000002.1"/>
</dbReference>
<dbReference type="GO" id="GO:0004109">
    <property type="term" value="F:coproporphyrinogen oxidase activity"/>
    <property type="evidence" value="ECO:0007669"/>
    <property type="project" value="InterPro"/>
</dbReference>
<dbReference type="OrthoDB" id="9808022at2"/>
<dbReference type="Proteomes" id="UP000605148">
    <property type="component" value="Unassembled WGS sequence"/>
</dbReference>
<dbReference type="SFLD" id="SFLDF00562">
    <property type="entry name" value="HemN-like__clustered_with_heat"/>
    <property type="match status" value="1"/>
</dbReference>
<dbReference type="CDD" id="cd01335">
    <property type="entry name" value="Radical_SAM"/>
    <property type="match status" value="1"/>
</dbReference>
<dbReference type="InterPro" id="IPR010723">
    <property type="entry name" value="HemN_C"/>
</dbReference>
<dbReference type="InterPro" id="IPR007197">
    <property type="entry name" value="rSAM"/>
</dbReference>
<keyword evidence="2" id="KW-0963">Cytoplasm</keyword>
<keyword evidence="2" id="KW-0143">Chaperone</keyword>
<dbReference type="InterPro" id="IPR004559">
    <property type="entry name" value="HemW-like"/>
</dbReference>
<comment type="caution">
    <text evidence="4">The sequence shown here is derived from an EMBL/GenBank/DDBJ whole genome shotgun (WGS) entry which is preliminary data.</text>
</comment>
<protein>
    <recommendedName>
        <fullName evidence="2">Heme chaperone HemW</fullName>
    </recommendedName>
</protein>
<gene>
    <name evidence="4" type="primary">hemN</name>
    <name evidence="4" type="ORF">GCM10011316_10800</name>
</gene>
<comment type="function">
    <text evidence="2">Probably acts as a heme chaperone, transferring heme to an unknown acceptor. Binds one molecule of heme per monomer, possibly covalently. Binds 1 [4Fe-4S] cluster. The cluster is coordinated with 3 cysteines and an exchangeable S-adenosyl-L-methionine.</text>
</comment>
<feature type="domain" description="Radical SAM core" evidence="3">
    <location>
        <begin position="7"/>
        <end position="243"/>
    </location>
</feature>
<keyword evidence="2" id="KW-0004">4Fe-4S</keyword>
<evidence type="ECO:0000313" key="4">
    <source>
        <dbReference type="EMBL" id="GGB40591.1"/>
    </source>
</evidence>
<dbReference type="GO" id="GO:0005737">
    <property type="term" value="C:cytoplasm"/>
    <property type="evidence" value="ECO:0007669"/>
    <property type="project" value="UniProtKB-SubCell"/>
</dbReference>
<dbReference type="Pfam" id="PF06969">
    <property type="entry name" value="HemN_C"/>
    <property type="match status" value="1"/>
</dbReference>